<dbReference type="Proteomes" id="UP000041595">
    <property type="component" value="Unassembled WGS sequence"/>
</dbReference>
<evidence type="ECO:0000313" key="2">
    <source>
        <dbReference type="Proteomes" id="UP000041595"/>
    </source>
</evidence>
<reference evidence="1 2" key="1">
    <citation type="submission" date="2015-03" db="EMBL/GenBank/DDBJ databases">
        <authorList>
            <person name="Murphy D."/>
        </authorList>
    </citation>
    <scope>NUCLEOTIDE SEQUENCE [LARGE SCALE GENOMIC DNA]</scope>
    <source>
        <strain evidence="1 2">IP06005</strain>
    </source>
</reference>
<name>A0A0T9UVA8_YERAL</name>
<accession>A0A0T9UVA8</accession>
<proteinExistence type="predicted"/>
<organism evidence="1 2">
    <name type="scientific">Yersinia aldovae</name>
    <dbReference type="NCBI Taxonomy" id="29483"/>
    <lineage>
        <taxon>Bacteria</taxon>
        <taxon>Pseudomonadati</taxon>
        <taxon>Pseudomonadota</taxon>
        <taxon>Gammaproteobacteria</taxon>
        <taxon>Enterobacterales</taxon>
        <taxon>Yersiniaceae</taxon>
        <taxon>Yersinia</taxon>
    </lineage>
</organism>
<dbReference type="EMBL" id="CQEJ01000032">
    <property type="protein sequence ID" value="CNL74728.1"/>
    <property type="molecule type" value="Genomic_DNA"/>
</dbReference>
<evidence type="ECO:0000313" key="1">
    <source>
        <dbReference type="EMBL" id="CNL74728.1"/>
    </source>
</evidence>
<dbReference type="AlphaFoldDB" id="A0A0T9UVA8"/>
<protein>
    <recommendedName>
        <fullName evidence="3">Apea-like HEPN domain-containing protein</fullName>
    </recommendedName>
</protein>
<gene>
    <name evidence="1" type="ORF">ERS137965_03842</name>
</gene>
<evidence type="ECO:0008006" key="3">
    <source>
        <dbReference type="Google" id="ProtNLM"/>
    </source>
</evidence>
<dbReference type="RefSeq" id="WP_049596254.1">
    <property type="nucleotide sequence ID" value="NZ_CQEJ01000032.1"/>
</dbReference>
<sequence length="367" mass="42558">MARNMIDYSTRLFKLISNGVAVPNIEKMRVFVDPINLDAEKETFKYLEILNCNYIVHDVKVVSFNVNDKKYILLTNCKSHLERSMSIISDLSDRFIHETSLTTGMLMALVIDSGLKPNPLLSEDVVVEYLLSQHDSDDYKGHELGDLLYGVESLSVFEIDKNSAFYDNSHLEIGYYIYSSFDWLIHLPLKELIERARGIFISTSKIPKDNLFLFLTSIHWKHAYLELYRCIEGLYSIPRAIALKRKLNLKIKASEIAMHCSKELGWRRKEEESLYQLFNLMSLDSIKGTGIDKVSFMRDLLSEAEKEHSHAKVCETLAKRIYKIRNQLVHQGVSDSINVLDEDWPILMTFLMNMMLVIFESYDLEID</sequence>